<dbReference type="Proteomes" id="UP000095287">
    <property type="component" value="Unplaced"/>
</dbReference>
<dbReference type="AlphaFoldDB" id="A0A1I7YEE3"/>
<name>A0A1I7YEE3_9BILA</name>
<accession>A0A1I7YEE3</accession>
<keyword evidence="1" id="KW-1185">Reference proteome</keyword>
<evidence type="ECO:0000313" key="2">
    <source>
        <dbReference type="WBParaSite" id="L893_g15485.t1"/>
    </source>
</evidence>
<reference evidence="2" key="1">
    <citation type="submission" date="2016-11" db="UniProtKB">
        <authorList>
            <consortium name="WormBaseParasite"/>
        </authorList>
    </citation>
    <scope>IDENTIFICATION</scope>
</reference>
<organism evidence="1 2">
    <name type="scientific">Steinernema glaseri</name>
    <dbReference type="NCBI Taxonomy" id="37863"/>
    <lineage>
        <taxon>Eukaryota</taxon>
        <taxon>Metazoa</taxon>
        <taxon>Ecdysozoa</taxon>
        <taxon>Nematoda</taxon>
        <taxon>Chromadorea</taxon>
        <taxon>Rhabditida</taxon>
        <taxon>Tylenchina</taxon>
        <taxon>Panagrolaimomorpha</taxon>
        <taxon>Strongyloidoidea</taxon>
        <taxon>Steinernematidae</taxon>
        <taxon>Steinernema</taxon>
    </lineage>
</organism>
<proteinExistence type="predicted"/>
<dbReference type="WBParaSite" id="L893_g15485.t1">
    <property type="protein sequence ID" value="L893_g15485.t1"/>
    <property type="gene ID" value="L893_g15485"/>
</dbReference>
<protein>
    <submittedName>
        <fullName evidence="2">Ovule protein</fullName>
    </submittedName>
</protein>
<evidence type="ECO:0000313" key="1">
    <source>
        <dbReference type="Proteomes" id="UP000095287"/>
    </source>
</evidence>
<sequence length="97" mass="11428">MQFSRDTQQSNINKALTTYSRILKVRTLVTSKAGPTWKRLWKSNFCRYLPKAIRHKKSPSTHRLQPSMLYNWKVTFPVVAVQLYNINANEFHKIFTG</sequence>